<keyword evidence="1" id="KW-0723">Serine/threonine-protein kinase</keyword>
<keyword evidence="3" id="KW-0067">ATP-binding</keyword>
<name>A0ABY9IMG5_9ACTN</name>
<evidence type="ECO:0000256" key="1">
    <source>
        <dbReference type="ARBA" id="ARBA00022527"/>
    </source>
</evidence>
<evidence type="ECO:0000259" key="2">
    <source>
        <dbReference type="Pfam" id="PF13581"/>
    </source>
</evidence>
<dbReference type="Pfam" id="PF13581">
    <property type="entry name" value="HATPase_c_2"/>
    <property type="match status" value="1"/>
</dbReference>
<organism evidence="3 4">
    <name type="scientific">Streptomyces poriferorum</name>
    <dbReference type="NCBI Taxonomy" id="2798799"/>
    <lineage>
        <taxon>Bacteria</taxon>
        <taxon>Bacillati</taxon>
        <taxon>Actinomycetota</taxon>
        <taxon>Actinomycetes</taxon>
        <taxon>Kitasatosporales</taxon>
        <taxon>Streptomycetaceae</taxon>
        <taxon>Streptomyces</taxon>
    </lineage>
</organism>
<evidence type="ECO:0000313" key="4">
    <source>
        <dbReference type="Proteomes" id="UP001235744"/>
    </source>
</evidence>
<feature type="domain" description="Histidine kinase/HSP90-like ATPase" evidence="2">
    <location>
        <begin position="15"/>
        <end position="120"/>
    </location>
</feature>
<evidence type="ECO:0000313" key="3">
    <source>
        <dbReference type="EMBL" id="WLQ55796.1"/>
    </source>
</evidence>
<dbReference type="Proteomes" id="UP001235744">
    <property type="component" value="Chromosome"/>
</dbReference>
<dbReference type="PANTHER" id="PTHR35526">
    <property type="entry name" value="ANTI-SIGMA-F FACTOR RSBW-RELATED"/>
    <property type="match status" value="1"/>
</dbReference>
<accession>A0ABY9IMG5</accession>
<dbReference type="GO" id="GO:0005524">
    <property type="term" value="F:ATP binding"/>
    <property type="evidence" value="ECO:0007669"/>
    <property type="project" value="UniProtKB-KW"/>
</dbReference>
<dbReference type="EMBL" id="CP120988">
    <property type="protein sequence ID" value="WLQ55796.1"/>
    <property type="molecule type" value="Genomic_DNA"/>
</dbReference>
<keyword evidence="1" id="KW-0418">Kinase</keyword>
<dbReference type="PANTHER" id="PTHR35526:SF3">
    <property type="entry name" value="ANTI-SIGMA-F FACTOR RSBW"/>
    <property type="match status" value="1"/>
</dbReference>
<dbReference type="RefSeq" id="WP_306071979.1">
    <property type="nucleotide sequence ID" value="NZ_CP120988.1"/>
</dbReference>
<proteinExistence type="predicted"/>
<dbReference type="CDD" id="cd16936">
    <property type="entry name" value="HATPase_RsbW-like"/>
    <property type="match status" value="1"/>
</dbReference>
<sequence length="132" mass="14023">MQSDIGASFSVAFTPDECQVAQMRQITATQLRRWQVPEATVDSVVVAVSELVTNGIQHGHGAIALKVLCSDGVLRVEVTDGNASPAKLTTAGDDDLSGRGLILVAVLAHDWGVSDGGRTTWCEFRPSSGRTW</sequence>
<dbReference type="InterPro" id="IPR050267">
    <property type="entry name" value="Anti-sigma-factor_SerPK"/>
</dbReference>
<dbReference type="InterPro" id="IPR003594">
    <property type="entry name" value="HATPase_dom"/>
</dbReference>
<keyword evidence="4" id="KW-1185">Reference proteome</keyword>
<protein>
    <submittedName>
        <fullName evidence="3">ATP-binding protein</fullName>
    </submittedName>
</protein>
<dbReference type="InterPro" id="IPR036890">
    <property type="entry name" value="HATPase_C_sf"/>
</dbReference>
<keyword evidence="3" id="KW-0547">Nucleotide-binding</keyword>
<keyword evidence="1" id="KW-0808">Transferase</keyword>
<gene>
    <name evidence="3" type="ORF">P8A19_10225</name>
</gene>
<reference evidence="3 4" key="1">
    <citation type="submission" date="2023-03" db="EMBL/GenBank/DDBJ databases">
        <title>Isolation and description of six Streptomyces strains from soil environments, able to metabolize different microbial glucans.</title>
        <authorList>
            <person name="Widen T."/>
            <person name="Larsbrink J."/>
        </authorList>
    </citation>
    <scope>NUCLEOTIDE SEQUENCE [LARGE SCALE GENOMIC DNA]</scope>
    <source>
        <strain evidence="3 4">Alt2</strain>
    </source>
</reference>
<dbReference type="Gene3D" id="3.30.565.10">
    <property type="entry name" value="Histidine kinase-like ATPase, C-terminal domain"/>
    <property type="match status" value="1"/>
</dbReference>
<dbReference type="SUPFAM" id="SSF55874">
    <property type="entry name" value="ATPase domain of HSP90 chaperone/DNA topoisomerase II/histidine kinase"/>
    <property type="match status" value="1"/>
</dbReference>